<accession>A0ABX8UW22</accession>
<name>A0ABX8UW22_9BURK</name>
<evidence type="ECO:0000313" key="2">
    <source>
        <dbReference type="Proteomes" id="UP000826462"/>
    </source>
</evidence>
<dbReference type="Proteomes" id="UP000826462">
    <property type="component" value="Chromosome 2"/>
</dbReference>
<dbReference type="EMBL" id="CP080096">
    <property type="protein sequence ID" value="QYD73169.1"/>
    <property type="molecule type" value="Genomic_DNA"/>
</dbReference>
<reference evidence="1 2" key="1">
    <citation type="submission" date="2021-07" db="EMBL/GenBank/DDBJ databases">
        <title>Paraburkholderia edwinii protects Aspergillus sp. from phenazines by acting as a toxin sponge.</title>
        <authorList>
            <person name="Dahlstrom K.M."/>
            <person name="Newman D.K."/>
        </authorList>
    </citation>
    <scope>NUCLEOTIDE SEQUENCE [LARGE SCALE GENOMIC DNA]</scope>
    <source>
        <strain evidence="1 2">Pe01</strain>
    </source>
</reference>
<evidence type="ECO:0000313" key="1">
    <source>
        <dbReference type="EMBL" id="QYD73169.1"/>
    </source>
</evidence>
<sequence length="113" mass="12059">MDSGALGVRETFQAKDAADSSDAMIIPQTSVADDHAGKSLIHMQLFAQMGKVMSIQQGKTGVIHGVEVKARSQTQAPTVKVDTTTPDGREAILKAAEAVYKQHQSVIRALANR</sequence>
<keyword evidence="2" id="KW-1185">Reference proteome</keyword>
<dbReference type="RefSeq" id="WP_219802802.1">
    <property type="nucleotide sequence ID" value="NZ_CP080096.1"/>
</dbReference>
<gene>
    <name evidence="1" type="ORF">KZJ38_26315</name>
</gene>
<organism evidence="1 2">
    <name type="scientific">Paraburkholderia edwinii</name>
    <dbReference type="NCBI Taxonomy" id="2861782"/>
    <lineage>
        <taxon>Bacteria</taxon>
        <taxon>Pseudomonadati</taxon>
        <taxon>Pseudomonadota</taxon>
        <taxon>Betaproteobacteria</taxon>
        <taxon>Burkholderiales</taxon>
        <taxon>Burkholderiaceae</taxon>
        <taxon>Paraburkholderia</taxon>
    </lineage>
</organism>
<protein>
    <submittedName>
        <fullName evidence="1">Uncharacterized protein</fullName>
    </submittedName>
</protein>
<proteinExistence type="predicted"/>